<evidence type="ECO:0000313" key="9">
    <source>
        <dbReference type="EMBL" id="KAJ8299908.1"/>
    </source>
</evidence>
<dbReference type="PROSITE" id="PS51469">
    <property type="entry name" value="SUN"/>
    <property type="match status" value="1"/>
</dbReference>
<protein>
    <recommendedName>
        <fullName evidence="8">SUN domain-containing protein</fullName>
    </recommendedName>
</protein>
<sequence length="1418" mass="158753">MTRDEGHEELQSRTCLNILVLSQSNGKDLESDSKSSTLGEDGEKSDFQDKVAVDPGGLPGDKKEDPLVVQHQSLVTLYQQNEWNFVETELLSTLKSCLKIPKVCCQEKHETGTNYKLNDIKVFLTFLHWRTNVACQSGKSLIFESLSLINIFVFNPAINNKSQLEQEISLKDTKSAEEVKPENVENIQTQQSDVDTKDINQSPPLSQPEKEPESDQSKDKKIALESTKDISEDTESTDGQKDSVDNKHINGAPVSDSPQGTIKSKETTENKAALENVQTTETDKEMTSSTEEPKQQYPKQPLKDGLSDEKQNDKDDSDKPGPNSSVNKQTKRKQHNYASKECGAKILANNPEAENVRSILNSNKDDYMINPCKARKWFIIELCEPVQLSKVEIASFELFSSQPKHFYVGFSDRYPTKEWKTYGFDTKDERALQSFTLPEEDVYYKYVKVEITDHYGEEHFCPLTLFKVYGIAVEYDDDYSVPSEDDNDLDQAVLQTGDETSDHQSPKNLFSSAKDTVMKIVKKVLSVGEKKEDINGTDTGNMTDKQINDTLKLNISKEGFILPCVPEIKSRQKVMKSKLNLPEPSATIVRKLEDHEQVPSEEKPEALVTFLGSETDIGSLPQKISNCLEENKMTNTSVEKNKTKNFSNMTTGFCAYVQLMMLNKVILTCASEMIKATKSEMTESSFILIDKTVTKETTFSTSSLLASEDNVQKQTEKITSRSDADHTTTTTVEVAEPTTDTVDKNKMSTDTVYIESSTSTKTNKESLKSKVELSTSTVTMETQTKQEEIISSPSSVFVTVESSVVTTAVDEPSKPAESLPPSSDSSMQDQMTLEPSISSSSCGGQHSSGYDTILSIGLRYNNIPSKIAIKHEDEQKTVSTSQSSTEKATSIEPTPSMDYKPESQFTDPPIQQGHTEQKSTQLPVKEQVEPVQEKKLNDTDEQELNKPDIPKQRDLGLVRIPIMPFQKRDPIMRLNNRIKALELNVSLSSRYCRYNFDSSMFNGLFVVVVFFFVFFSTFPGQLLILFLDRMSQKFKRQSEDLMKTLNKTIGRFENVTREAEIREKKQKEQISVLEAQIENLTSIVVRLTRKMDTIDKEVTDRQMVWTSIEVVILIILFLICLRRGKSTEAQIPPEIKRLLETMPRQPDISLNPRRNSFSAIEDKSAITTVGPAIQKYQSETTLVASTDMLDNTQIKFDPGGHKGANHQYKQMEYGKEVTKKKKKKKKTHDKSHICESNESLTDINSAGLLFSVGGITPDCSNSETVKRSSSHGILSRLFWGSDKSNESSKKVTIGPTTVAAGKPPKIPSHSTSVGNTRSKRHSVDESGGSKIKKNGCVSQSQSYTYGVHEVQKGKYLPNGNSNKLNDSKGHPNSYKGPMLNGKVAKHSQTKHVRGKSADFTPTDHDKSSGLWMNLIGRK</sequence>
<feature type="region of interest" description="Disordered" evidence="6">
    <location>
        <begin position="808"/>
        <end position="846"/>
    </location>
</feature>
<feature type="coiled-coil region" evidence="5">
    <location>
        <begin position="1056"/>
        <end position="1097"/>
    </location>
</feature>
<feature type="compositionally biased region" description="Polar residues" evidence="6">
    <location>
        <begin position="912"/>
        <end position="922"/>
    </location>
</feature>
<evidence type="ECO:0000256" key="7">
    <source>
        <dbReference type="SAM" id="Phobius"/>
    </source>
</evidence>
<feature type="compositionally biased region" description="Low complexity" evidence="6">
    <location>
        <begin position="836"/>
        <end position="846"/>
    </location>
</feature>
<feature type="compositionally biased region" description="Basic and acidic residues" evidence="6">
    <location>
        <begin position="301"/>
        <end position="319"/>
    </location>
</feature>
<evidence type="ECO:0000256" key="4">
    <source>
        <dbReference type="ARBA" id="ARBA00023136"/>
    </source>
</evidence>
<proteinExistence type="predicted"/>
<feature type="compositionally biased region" description="Polar residues" evidence="6">
    <location>
        <begin position="820"/>
        <end position="835"/>
    </location>
</feature>
<keyword evidence="10" id="KW-1185">Reference proteome</keyword>
<evidence type="ECO:0000256" key="2">
    <source>
        <dbReference type="ARBA" id="ARBA00022692"/>
    </source>
</evidence>
<dbReference type="Pfam" id="PF07738">
    <property type="entry name" value="Sad1_UNC"/>
    <property type="match status" value="1"/>
</dbReference>
<feature type="region of interest" description="Disordered" evidence="6">
    <location>
        <begin position="26"/>
        <end position="64"/>
    </location>
</feature>
<organism evidence="9 10">
    <name type="scientific">Tegillarca granosa</name>
    <name type="common">Malaysian cockle</name>
    <name type="synonym">Anadara granosa</name>
    <dbReference type="NCBI Taxonomy" id="220873"/>
    <lineage>
        <taxon>Eukaryota</taxon>
        <taxon>Metazoa</taxon>
        <taxon>Spiralia</taxon>
        <taxon>Lophotrochozoa</taxon>
        <taxon>Mollusca</taxon>
        <taxon>Bivalvia</taxon>
        <taxon>Autobranchia</taxon>
        <taxon>Pteriomorphia</taxon>
        <taxon>Arcoida</taxon>
        <taxon>Arcoidea</taxon>
        <taxon>Arcidae</taxon>
        <taxon>Tegillarca</taxon>
    </lineage>
</organism>
<reference evidence="9 10" key="1">
    <citation type="submission" date="2022-12" db="EMBL/GenBank/DDBJ databases">
        <title>Chromosome-level genome of Tegillarca granosa.</title>
        <authorList>
            <person name="Kim J."/>
        </authorList>
    </citation>
    <scope>NUCLEOTIDE SEQUENCE [LARGE SCALE GENOMIC DNA]</scope>
    <source>
        <strain evidence="9">Teg-2019</strain>
        <tissue evidence="9">Adductor muscle</tissue>
    </source>
</reference>
<feature type="region of interest" description="Disordered" evidence="6">
    <location>
        <begin position="871"/>
        <end position="948"/>
    </location>
</feature>
<feature type="transmembrane region" description="Helical" evidence="7">
    <location>
        <begin position="1103"/>
        <end position="1124"/>
    </location>
</feature>
<evidence type="ECO:0000259" key="8">
    <source>
        <dbReference type="PROSITE" id="PS51469"/>
    </source>
</evidence>
<keyword evidence="3 7" id="KW-1133">Transmembrane helix</keyword>
<feature type="compositionally biased region" description="Basic and acidic residues" evidence="6">
    <location>
        <begin position="238"/>
        <end position="248"/>
    </location>
</feature>
<gene>
    <name evidence="9" type="ORF">KUTeg_021427</name>
</gene>
<dbReference type="Proteomes" id="UP001217089">
    <property type="component" value="Unassembled WGS sequence"/>
</dbReference>
<dbReference type="InterPro" id="IPR045120">
    <property type="entry name" value="Suco/Slp1-like"/>
</dbReference>
<dbReference type="PANTHER" id="PTHR12953:SF0">
    <property type="entry name" value="SUN DOMAIN-CONTAINING OSSIFICATION FACTOR"/>
    <property type="match status" value="1"/>
</dbReference>
<keyword evidence="2 7" id="KW-0812">Transmembrane</keyword>
<feature type="region of interest" description="Disordered" evidence="6">
    <location>
        <begin position="175"/>
        <end position="338"/>
    </location>
</feature>
<feature type="region of interest" description="Disordered" evidence="6">
    <location>
        <begin position="1294"/>
        <end position="1335"/>
    </location>
</feature>
<dbReference type="PANTHER" id="PTHR12953">
    <property type="entry name" value="MEMBRANE PROTEIN CH1 RELATED"/>
    <property type="match status" value="1"/>
</dbReference>
<evidence type="ECO:0000313" key="10">
    <source>
        <dbReference type="Proteomes" id="UP001217089"/>
    </source>
</evidence>
<feature type="compositionally biased region" description="Basic residues" evidence="6">
    <location>
        <begin position="1383"/>
        <end position="1394"/>
    </location>
</feature>
<dbReference type="SUPFAM" id="SSF49785">
    <property type="entry name" value="Galactose-binding domain-like"/>
    <property type="match status" value="1"/>
</dbReference>
<feature type="transmembrane region" description="Helical" evidence="7">
    <location>
        <begin position="1000"/>
        <end position="1027"/>
    </location>
</feature>
<dbReference type="Gene3D" id="2.60.120.260">
    <property type="entry name" value="Galactose-binding domain-like"/>
    <property type="match status" value="1"/>
</dbReference>
<keyword evidence="5" id="KW-0175">Coiled coil</keyword>
<feature type="compositionally biased region" description="Basic and acidic residues" evidence="6">
    <location>
        <begin position="208"/>
        <end position="231"/>
    </location>
</feature>
<name>A0ABQ9E9C4_TEGGR</name>
<feature type="region of interest" description="Disordered" evidence="6">
    <location>
        <begin position="1351"/>
        <end position="1418"/>
    </location>
</feature>
<feature type="compositionally biased region" description="Basic and acidic residues" evidence="6">
    <location>
        <begin position="41"/>
        <end position="52"/>
    </location>
</feature>
<comment type="caution">
    <text evidence="9">The sequence shown here is derived from an EMBL/GenBank/DDBJ whole genome shotgun (WGS) entry which is preliminary data.</text>
</comment>
<evidence type="ECO:0000256" key="6">
    <source>
        <dbReference type="SAM" id="MobiDB-lite"/>
    </source>
</evidence>
<feature type="compositionally biased region" description="Basic and acidic residues" evidence="6">
    <location>
        <begin position="926"/>
        <end position="948"/>
    </location>
</feature>
<dbReference type="InterPro" id="IPR012919">
    <property type="entry name" value="SUN_dom"/>
</dbReference>
<feature type="domain" description="SUN" evidence="8">
    <location>
        <begin position="305"/>
        <end position="473"/>
    </location>
</feature>
<dbReference type="EMBL" id="JARBDR010000919">
    <property type="protein sequence ID" value="KAJ8299908.1"/>
    <property type="molecule type" value="Genomic_DNA"/>
</dbReference>
<evidence type="ECO:0000256" key="5">
    <source>
        <dbReference type="SAM" id="Coils"/>
    </source>
</evidence>
<accession>A0ABQ9E9C4</accession>
<comment type="subcellular location">
    <subcellularLocation>
        <location evidence="1">Endomembrane system</location>
    </subcellularLocation>
</comment>
<feature type="compositionally biased region" description="Polar residues" evidence="6">
    <location>
        <begin position="877"/>
        <end position="893"/>
    </location>
</feature>
<dbReference type="InterPro" id="IPR008979">
    <property type="entry name" value="Galactose-bd-like_sf"/>
</dbReference>
<feature type="compositionally biased region" description="Polar residues" evidence="6">
    <location>
        <begin position="185"/>
        <end position="204"/>
    </location>
</feature>
<keyword evidence="4 7" id="KW-0472">Membrane</keyword>
<evidence type="ECO:0000256" key="3">
    <source>
        <dbReference type="ARBA" id="ARBA00022989"/>
    </source>
</evidence>
<evidence type="ECO:0000256" key="1">
    <source>
        <dbReference type="ARBA" id="ARBA00004308"/>
    </source>
</evidence>
<feature type="compositionally biased region" description="Basic and acidic residues" evidence="6">
    <location>
        <begin position="281"/>
        <end position="294"/>
    </location>
</feature>